<keyword evidence="9" id="KW-0131">Cell cycle</keyword>
<keyword evidence="4" id="KW-1003">Cell membrane</keyword>
<feature type="transmembrane region" description="Helical" evidence="10">
    <location>
        <begin position="215"/>
        <end position="237"/>
    </location>
</feature>
<dbReference type="PANTHER" id="PTHR47755">
    <property type="entry name" value="CELL DIVISION PROTEIN FTSX"/>
    <property type="match status" value="1"/>
</dbReference>
<sequence>MRSPISYYIRDACAGLRRNAGAAAAACALVFAATAIFGTLLIVRSGTGALMNYLESQITIKLYVEPSRDARELSDILVRQPYVKSASVETKEQLLERFGLFFQDKRHLLESLQGSDIPDAVTLELTDPSKTALVAGELQTLDGIATVIYPQKYAAALYKGADALAKYGFALFVFFAAIAFINVLLSIHLSLQQRKREIRVKLLLGARPLLVRGQFLFEGSVVALAGSLLAALAVYTAHVRVLIPLDRRLSGVIGLTTPELCAILAAMTLGGTLIGLTAAYLSTRKLISNA</sequence>
<evidence type="ECO:0000256" key="8">
    <source>
        <dbReference type="ARBA" id="ARBA00023136"/>
    </source>
</evidence>
<keyword evidence="7 10" id="KW-1133">Transmembrane helix</keyword>
<organism evidence="13 14">
    <name type="scientific">Cohnella faecalis</name>
    <dbReference type="NCBI Taxonomy" id="2315694"/>
    <lineage>
        <taxon>Bacteria</taxon>
        <taxon>Bacillati</taxon>
        <taxon>Bacillota</taxon>
        <taxon>Bacilli</taxon>
        <taxon>Bacillales</taxon>
        <taxon>Paenibacillaceae</taxon>
        <taxon>Cohnella</taxon>
    </lineage>
</organism>
<evidence type="ECO:0000256" key="3">
    <source>
        <dbReference type="ARBA" id="ARBA00021907"/>
    </source>
</evidence>
<evidence type="ECO:0000256" key="7">
    <source>
        <dbReference type="ARBA" id="ARBA00022989"/>
    </source>
</evidence>
<comment type="subcellular location">
    <subcellularLocation>
        <location evidence="1">Cell membrane</location>
        <topology evidence="1">Multi-pass membrane protein</topology>
    </subcellularLocation>
</comment>
<keyword evidence="14" id="KW-1185">Reference proteome</keyword>
<evidence type="ECO:0000256" key="10">
    <source>
        <dbReference type="SAM" id="Phobius"/>
    </source>
</evidence>
<reference evidence="13 14" key="1">
    <citation type="submission" date="2018-09" db="EMBL/GenBank/DDBJ databases">
        <title>Cohnella cavernae sp. nov., isolated from a karst cave.</title>
        <authorList>
            <person name="Zhu H."/>
        </authorList>
    </citation>
    <scope>NUCLEOTIDE SEQUENCE [LARGE SCALE GENOMIC DNA]</scope>
    <source>
        <strain evidence="13 14">K2E09-144</strain>
    </source>
</reference>
<dbReference type="PANTHER" id="PTHR47755:SF1">
    <property type="entry name" value="CELL DIVISION PROTEIN FTSX"/>
    <property type="match status" value="1"/>
</dbReference>
<dbReference type="InterPro" id="IPR040690">
    <property type="entry name" value="FtsX_ECD"/>
</dbReference>
<proteinExistence type="inferred from homology"/>
<feature type="transmembrane region" description="Helical" evidence="10">
    <location>
        <begin position="257"/>
        <end position="281"/>
    </location>
</feature>
<dbReference type="Pfam" id="PF18075">
    <property type="entry name" value="FtsX_ECD"/>
    <property type="match status" value="1"/>
</dbReference>
<evidence type="ECO:0000256" key="5">
    <source>
        <dbReference type="ARBA" id="ARBA00022618"/>
    </source>
</evidence>
<keyword evidence="6 10" id="KW-0812">Transmembrane</keyword>
<evidence type="ECO:0000256" key="1">
    <source>
        <dbReference type="ARBA" id="ARBA00004651"/>
    </source>
</evidence>
<dbReference type="Proteomes" id="UP000266340">
    <property type="component" value="Unassembled WGS sequence"/>
</dbReference>
<comment type="caution">
    <text evidence="13">The sequence shown here is derived from an EMBL/GenBank/DDBJ whole genome shotgun (WGS) entry which is preliminary data.</text>
</comment>
<dbReference type="InterPro" id="IPR004513">
    <property type="entry name" value="FtsX"/>
</dbReference>
<feature type="transmembrane region" description="Helical" evidence="10">
    <location>
        <begin position="21"/>
        <end position="43"/>
    </location>
</feature>
<dbReference type="OrthoDB" id="2612597at2"/>
<evidence type="ECO:0000256" key="9">
    <source>
        <dbReference type="ARBA" id="ARBA00023306"/>
    </source>
</evidence>
<dbReference type="RefSeq" id="WP_119148718.1">
    <property type="nucleotide sequence ID" value="NZ_JBHSOV010000013.1"/>
</dbReference>
<keyword evidence="5" id="KW-0132">Cell division</keyword>
<feature type="domain" description="FtsX extracellular" evidence="12">
    <location>
        <begin position="67"/>
        <end position="147"/>
    </location>
</feature>
<feature type="transmembrane region" description="Helical" evidence="10">
    <location>
        <begin position="167"/>
        <end position="191"/>
    </location>
</feature>
<comment type="similarity">
    <text evidence="2">Belongs to the ABC-4 integral membrane protein family. FtsX subfamily.</text>
</comment>
<evidence type="ECO:0000259" key="11">
    <source>
        <dbReference type="Pfam" id="PF02687"/>
    </source>
</evidence>
<protein>
    <recommendedName>
        <fullName evidence="3">Cell division protein FtsX</fullName>
    </recommendedName>
</protein>
<dbReference type="Pfam" id="PF02687">
    <property type="entry name" value="FtsX"/>
    <property type="match status" value="1"/>
</dbReference>
<dbReference type="GO" id="GO:0005886">
    <property type="term" value="C:plasma membrane"/>
    <property type="evidence" value="ECO:0007669"/>
    <property type="project" value="UniProtKB-SubCell"/>
</dbReference>
<name>A0A398CN57_9BACL</name>
<dbReference type="AlphaFoldDB" id="A0A398CN57"/>
<feature type="domain" description="ABC3 transporter permease C-terminal" evidence="11">
    <location>
        <begin position="170"/>
        <end position="285"/>
    </location>
</feature>
<evidence type="ECO:0000313" key="14">
    <source>
        <dbReference type="Proteomes" id="UP000266340"/>
    </source>
</evidence>
<evidence type="ECO:0000259" key="12">
    <source>
        <dbReference type="Pfam" id="PF18075"/>
    </source>
</evidence>
<evidence type="ECO:0000256" key="2">
    <source>
        <dbReference type="ARBA" id="ARBA00007379"/>
    </source>
</evidence>
<evidence type="ECO:0000256" key="4">
    <source>
        <dbReference type="ARBA" id="ARBA00022475"/>
    </source>
</evidence>
<gene>
    <name evidence="13" type="ORF">D3H35_08810</name>
</gene>
<evidence type="ECO:0000256" key="6">
    <source>
        <dbReference type="ARBA" id="ARBA00022692"/>
    </source>
</evidence>
<keyword evidence="8 10" id="KW-0472">Membrane</keyword>
<dbReference type="InterPro" id="IPR003838">
    <property type="entry name" value="ABC3_permease_C"/>
</dbReference>
<dbReference type="EMBL" id="QXJM01000029">
    <property type="protein sequence ID" value="RIE04043.1"/>
    <property type="molecule type" value="Genomic_DNA"/>
</dbReference>
<dbReference type="Gene3D" id="3.30.70.3040">
    <property type="match status" value="1"/>
</dbReference>
<dbReference type="GO" id="GO:0051301">
    <property type="term" value="P:cell division"/>
    <property type="evidence" value="ECO:0007669"/>
    <property type="project" value="UniProtKB-KW"/>
</dbReference>
<evidence type="ECO:0000313" key="13">
    <source>
        <dbReference type="EMBL" id="RIE04043.1"/>
    </source>
</evidence>
<accession>A0A398CN57</accession>